<protein>
    <recommendedName>
        <fullName evidence="3">RecQ-mediated genome instability protein 1</fullName>
    </recommendedName>
</protein>
<dbReference type="Gene3D" id="2.40.50.770">
    <property type="entry name" value="RecQ-mediated genome instability protein Rmi1, C-terminal domain"/>
    <property type="match status" value="1"/>
</dbReference>
<feature type="domain" description="RecQ mediated genome instability protein 1 OB-fold" evidence="8">
    <location>
        <begin position="90"/>
        <end position="213"/>
    </location>
</feature>
<dbReference type="SMART" id="SM01161">
    <property type="entry name" value="DUF1767"/>
    <property type="match status" value="1"/>
</dbReference>
<dbReference type="InterPro" id="IPR042470">
    <property type="entry name" value="RMI1_N_C_sf"/>
</dbReference>
<dbReference type="GO" id="GO:0000712">
    <property type="term" value="P:resolution of meiotic recombination intermediates"/>
    <property type="evidence" value="ECO:0007669"/>
    <property type="project" value="TreeGrafter"/>
</dbReference>
<feature type="domain" description="RMI1 N-terminal" evidence="10">
    <location>
        <begin position="20"/>
        <end position="59"/>
    </location>
</feature>
<evidence type="ECO:0000313" key="11">
    <source>
        <dbReference type="EMBL" id="KAJ3054943.1"/>
    </source>
</evidence>
<evidence type="ECO:0000259" key="10">
    <source>
        <dbReference type="Pfam" id="PF21000"/>
    </source>
</evidence>
<dbReference type="EMBL" id="JADGJD010000104">
    <property type="protein sequence ID" value="KAJ3054943.1"/>
    <property type="molecule type" value="Genomic_DNA"/>
</dbReference>
<evidence type="ECO:0000256" key="5">
    <source>
        <dbReference type="ARBA" id="ARBA00023242"/>
    </source>
</evidence>
<feature type="domain" description="RecQ-mediated genome instability protein 1 C-terminal OB-fold" evidence="9">
    <location>
        <begin position="485"/>
        <end position="610"/>
    </location>
</feature>
<dbReference type="Proteomes" id="UP001212841">
    <property type="component" value="Unassembled WGS sequence"/>
</dbReference>
<dbReference type="AlphaFoldDB" id="A0AAD5SGM7"/>
<evidence type="ECO:0000256" key="3">
    <source>
        <dbReference type="ARBA" id="ARBA00018987"/>
    </source>
</evidence>
<keyword evidence="4" id="KW-0235">DNA replication</keyword>
<keyword evidence="5" id="KW-0539">Nucleus</keyword>
<evidence type="ECO:0000256" key="7">
    <source>
        <dbReference type="SAM" id="MobiDB-lite"/>
    </source>
</evidence>
<dbReference type="Gene3D" id="1.10.8.1020">
    <property type="entry name" value="RecQ-mediated genome instability protein 1, N-terminal domain"/>
    <property type="match status" value="1"/>
</dbReference>
<dbReference type="InterPro" id="IPR044881">
    <property type="entry name" value="RMI1_N_N_sf"/>
</dbReference>
<comment type="caution">
    <text evidence="11">The sequence shown here is derived from an EMBL/GenBank/DDBJ whole genome shotgun (WGS) entry which is preliminary data.</text>
</comment>
<evidence type="ECO:0000256" key="4">
    <source>
        <dbReference type="ARBA" id="ARBA00022705"/>
    </source>
</evidence>
<dbReference type="GO" id="GO:0000724">
    <property type="term" value="P:double-strand break repair via homologous recombination"/>
    <property type="evidence" value="ECO:0007669"/>
    <property type="project" value="TreeGrafter"/>
</dbReference>
<comment type="function">
    <text evidence="6">Essential component of the RMI complex, a complex that plays an important role in the processing of homologous recombination intermediates to limit DNA crossover formation in cells. Promotes TOP3A binding to double Holliday junctions (DHJ) and hence stimulates TOP3A-mediated dissolution. Required for BLM phosphorylation during mitosis. Within the BLM complex, required for BLM and TOP3A stability.</text>
</comment>
<dbReference type="GO" id="GO:0000166">
    <property type="term" value="F:nucleotide binding"/>
    <property type="evidence" value="ECO:0007669"/>
    <property type="project" value="InterPro"/>
</dbReference>
<dbReference type="Pfam" id="PF21000">
    <property type="entry name" value="RMI1_N_N"/>
    <property type="match status" value="1"/>
</dbReference>
<comment type="subcellular location">
    <subcellularLocation>
        <location evidence="1">Nucleus</location>
    </subcellularLocation>
</comment>
<dbReference type="InterPro" id="IPR049363">
    <property type="entry name" value="RMI1_N"/>
</dbReference>
<gene>
    <name evidence="11" type="primary">RMI1</name>
    <name evidence="11" type="ORF">HK097_000300</name>
</gene>
<evidence type="ECO:0000259" key="9">
    <source>
        <dbReference type="Pfam" id="PF16099"/>
    </source>
</evidence>
<dbReference type="Pfam" id="PF16099">
    <property type="entry name" value="RMI1_C"/>
    <property type="match status" value="1"/>
</dbReference>
<sequence length="628" mass="68092">MTVPPAVTAFLKAKNCHRIHPDWISQCVEYICSSSNRQLSAPELAELVYDQFLQTDLADMGLPSLPPNITDAHDIIVGNTQALRTGGSGEDGGIVLQVNDVMEVGVSVQHLLDCVLDLTPQKSMPRLAEVDDEEEVVKKVGKFPRKMLKLILTDGMQSLPAMEFSFLPDFSLQIPIGMKVVVRNAKLRRGVLLLKQQNVECLGGSVPELNEEDVLTRLERTFSAMLGLPPPDPPKPGAVAELQPKIRASAQRADQPQPAVAKPTDPPTNNSNARRPAPTANTAFAMDDDMDDSFELDDNDLNALAAVEEEFIRGSQSRHSSAGSGVRDGGAPHIAVRNLGGSLDGFEGHLRPSNHAQLYGSRAQPIVAPHLHAPQGSGRTSTAAGRTISGVSIKRDTFVPPSPPPVQARQAPTASMLARQFAVAPSANNKRSPSRTDPPTLADAIAMSATPSPAKKVKLQGAHSPIDDAPRLSGVSASDIRPRLPIRYLCDLESIINARTSLVVRVKAHICERGQLRLLKNQQKVDQYVMNVRLDDGTAFVNVLMANDLVAEYMGITAAEFRQITMAADKTPMKQHVNMLDTQIRQMDRVMELDLSGCAAGKPPVMVSTTEMEVADCLPWMDDMKQEM</sequence>
<evidence type="ECO:0000313" key="12">
    <source>
        <dbReference type="Proteomes" id="UP001212841"/>
    </source>
</evidence>
<evidence type="ECO:0000256" key="6">
    <source>
        <dbReference type="ARBA" id="ARBA00024977"/>
    </source>
</evidence>
<dbReference type="GO" id="GO:0016604">
    <property type="term" value="C:nuclear body"/>
    <property type="evidence" value="ECO:0007669"/>
    <property type="project" value="TreeGrafter"/>
</dbReference>
<dbReference type="PANTHER" id="PTHR14790:SF15">
    <property type="entry name" value="RECQ-MEDIATED GENOME INSTABILITY PROTEIN 1"/>
    <property type="match status" value="1"/>
</dbReference>
<feature type="region of interest" description="Disordered" evidence="7">
    <location>
        <begin position="248"/>
        <end position="279"/>
    </location>
</feature>
<organism evidence="11 12">
    <name type="scientific">Rhizophlyctis rosea</name>
    <dbReference type="NCBI Taxonomy" id="64517"/>
    <lineage>
        <taxon>Eukaryota</taxon>
        <taxon>Fungi</taxon>
        <taxon>Fungi incertae sedis</taxon>
        <taxon>Chytridiomycota</taxon>
        <taxon>Chytridiomycota incertae sedis</taxon>
        <taxon>Chytridiomycetes</taxon>
        <taxon>Rhizophlyctidales</taxon>
        <taxon>Rhizophlyctidaceae</taxon>
        <taxon>Rhizophlyctis</taxon>
    </lineage>
</organism>
<dbReference type="Pfam" id="PF08585">
    <property type="entry name" value="RMI1_N_C"/>
    <property type="match status" value="1"/>
</dbReference>
<dbReference type="GO" id="GO:0006260">
    <property type="term" value="P:DNA replication"/>
    <property type="evidence" value="ECO:0007669"/>
    <property type="project" value="UniProtKB-KW"/>
</dbReference>
<dbReference type="InterPro" id="IPR032199">
    <property type="entry name" value="RMI1_C"/>
</dbReference>
<accession>A0AAD5SGM7</accession>
<dbReference type="GO" id="GO:0031422">
    <property type="term" value="C:RecQ family helicase-topoisomerase III complex"/>
    <property type="evidence" value="ECO:0007669"/>
    <property type="project" value="TreeGrafter"/>
</dbReference>
<evidence type="ECO:0000259" key="8">
    <source>
        <dbReference type="Pfam" id="PF08585"/>
    </source>
</evidence>
<dbReference type="InterPro" id="IPR013894">
    <property type="entry name" value="RMI1_OB"/>
</dbReference>
<comment type="similarity">
    <text evidence="2">Belongs to the RMI1 family.</text>
</comment>
<proteinExistence type="inferred from homology"/>
<reference evidence="11" key="1">
    <citation type="submission" date="2020-05" db="EMBL/GenBank/DDBJ databases">
        <title>Phylogenomic resolution of chytrid fungi.</title>
        <authorList>
            <person name="Stajich J.E."/>
            <person name="Amses K."/>
            <person name="Simmons R."/>
            <person name="Seto K."/>
            <person name="Myers J."/>
            <person name="Bonds A."/>
            <person name="Quandt C.A."/>
            <person name="Barry K."/>
            <person name="Liu P."/>
            <person name="Grigoriev I."/>
            <person name="Longcore J.E."/>
            <person name="James T.Y."/>
        </authorList>
    </citation>
    <scope>NUCLEOTIDE SEQUENCE</scope>
    <source>
        <strain evidence="11">JEL0318</strain>
    </source>
</reference>
<keyword evidence="12" id="KW-1185">Reference proteome</keyword>
<dbReference type="PANTHER" id="PTHR14790">
    <property type="entry name" value="RECQ-MEDIATED GENOME INSTABILITY PROTEIN 1 RMI1"/>
    <property type="match status" value="1"/>
</dbReference>
<evidence type="ECO:0000256" key="2">
    <source>
        <dbReference type="ARBA" id="ARBA00006395"/>
    </source>
</evidence>
<name>A0AAD5SGM7_9FUNG</name>
<evidence type="ECO:0000256" key="1">
    <source>
        <dbReference type="ARBA" id="ARBA00004123"/>
    </source>
</evidence>